<feature type="region of interest" description="Disordered" evidence="1">
    <location>
        <begin position="1"/>
        <end position="31"/>
    </location>
</feature>
<dbReference type="EMBL" id="GL378371">
    <property type="protein sequence ID" value="EFJ43628.1"/>
    <property type="molecule type" value="Genomic_DNA"/>
</dbReference>
<feature type="region of interest" description="Disordered" evidence="1">
    <location>
        <begin position="159"/>
        <end position="186"/>
    </location>
</feature>
<evidence type="ECO:0000313" key="4">
    <source>
        <dbReference type="Proteomes" id="UP000001058"/>
    </source>
</evidence>
<dbReference type="AlphaFoldDB" id="D8U9E9"/>
<evidence type="ECO:0000313" key="3">
    <source>
        <dbReference type="EMBL" id="EFJ43628.1"/>
    </source>
</evidence>
<feature type="compositionally biased region" description="Polar residues" evidence="1">
    <location>
        <begin position="8"/>
        <end position="23"/>
    </location>
</feature>
<keyword evidence="2" id="KW-1133">Transmembrane helix</keyword>
<name>D8U9E9_VOLCA</name>
<dbReference type="PRINTS" id="PR01217">
    <property type="entry name" value="PRICHEXTENSN"/>
</dbReference>
<keyword evidence="4" id="KW-1185">Reference proteome</keyword>
<feature type="compositionally biased region" description="Pro residues" evidence="1">
    <location>
        <begin position="114"/>
        <end position="142"/>
    </location>
</feature>
<protein>
    <submittedName>
        <fullName evidence="3">Uncharacterized protein</fullName>
    </submittedName>
</protein>
<feature type="transmembrane region" description="Helical" evidence="2">
    <location>
        <begin position="38"/>
        <end position="58"/>
    </location>
</feature>
<dbReference type="Proteomes" id="UP000001058">
    <property type="component" value="Unassembled WGS sequence"/>
</dbReference>
<sequence length="212" mass="22312">MSKDRSQDYQVVDNQGEPSSQEAPTVPRPAGSATKNHYLLIGLAIACCVVVAAIVGPVCGTGHCGKKSSAASTRNVPLNPLPPMPSQPPSPSPPPPSPPSPPPPLRAPLLPSSTLPPPASPPPSPPPPSPSLPQVPPPPSPDTPVLKFEDRAFAWSPISCTRRGTNGTNMERNPPDGRKMTMGAEPPKLRAPCTWFRVLQRALKIHMTLTTP</sequence>
<dbReference type="KEGG" id="vcn:VOLCADRAFT_106740"/>
<feature type="compositionally biased region" description="Polar residues" evidence="1">
    <location>
        <begin position="159"/>
        <end position="171"/>
    </location>
</feature>
<keyword evidence="2" id="KW-0472">Membrane</keyword>
<dbReference type="RefSeq" id="XP_002955328.1">
    <property type="nucleotide sequence ID" value="XM_002955282.1"/>
</dbReference>
<evidence type="ECO:0000256" key="1">
    <source>
        <dbReference type="SAM" id="MobiDB-lite"/>
    </source>
</evidence>
<feature type="compositionally biased region" description="Pro residues" evidence="1">
    <location>
        <begin position="79"/>
        <end position="106"/>
    </location>
</feature>
<keyword evidence="2" id="KW-0812">Transmembrane</keyword>
<proteinExistence type="predicted"/>
<dbReference type="GeneID" id="9616242"/>
<feature type="region of interest" description="Disordered" evidence="1">
    <location>
        <begin position="63"/>
        <end position="146"/>
    </location>
</feature>
<evidence type="ECO:0000256" key="2">
    <source>
        <dbReference type="SAM" id="Phobius"/>
    </source>
</evidence>
<accession>D8U9E9</accession>
<reference evidence="3 4" key="1">
    <citation type="journal article" date="2010" name="Science">
        <title>Genomic analysis of organismal complexity in the multicellular green alga Volvox carteri.</title>
        <authorList>
            <person name="Prochnik S.E."/>
            <person name="Umen J."/>
            <person name="Nedelcu A.M."/>
            <person name="Hallmann A."/>
            <person name="Miller S.M."/>
            <person name="Nishii I."/>
            <person name="Ferris P."/>
            <person name="Kuo A."/>
            <person name="Mitros T."/>
            <person name="Fritz-Laylin L.K."/>
            <person name="Hellsten U."/>
            <person name="Chapman J."/>
            <person name="Simakov O."/>
            <person name="Rensing S.A."/>
            <person name="Terry A."/>
            <person name="Pangilinan J."/>
            <person name="Kapitonov V."/>
            <person name="Jurka J."/>
            <person name="Salamov A."/>
            <person name="Shapiro H."/>
            <person name="Schmutz J."/>
            <person name="Grimwood J."/>
            <person name="Lindquist E."/>
            <person name="Lucas S."/>
            <person name="Grigoriev I.V."/>
            <person name="Schmitt R."/>
            <person name="Kirk D."/>
            <person name="Rokhsar D.S."/>
        </authorList>
    </citation>
    <scope>NUCLEOTIDE SEQUENCE [LARGE SCALE GENOMIC DNA]</scope>
    <source>
        <strain evidence="4">f. Nagariensis / Eve</strain>
    </source>
</reference>
<dbReference type="InParanoid" id="D8U9E9"/>
<gene>
    <name evidence="3" type="ORF">VOLCADRAFT_106740</name>
</gene>
<organism evidence="4">
    <name type="scientific">Volvox carteri f. nagariensis</name>
    <dbReference type="NCBI Taxonomy" id="3068"/>
    <lineage>
        <taxon>Eukaryota</taxon>
        <taxon>Viridiplantae</taxon>
        <taxon>Chlorophyta</taxon>
        <taxon>core chlorophytes</taxon>
        <taxon>Chlorophyceae</taxon>
        <taxon>CS clade</taxon>
        <taxon>Chlamydomonadales</taxon>
        <taxon>Volvocaceae</taxon>
        <taxon>Volvox</taxon>
    </lineage>
</organism>